<dbReference type="InterPro" id="IPR051686">
    <property type="entry name" value="Lipoprotein_DolP"/>
</dbReference>
<dbReference type="PANTHER" id="PTHR34606:SF4">
    <property type="entry name" value="OUTER MEMBRANE LIPOPROTEIN DOLP"/>
    <property type="match status" value="1"/>
</dbReference>
<comment type="caution">
    <text evidence="4">The sequence shown here is derived from an EMBL/GenBank/DDBJ whole genome shotgun (WGS) entry which is preliminary data.</text>
</comment>
<protein>
    <submittedName>
        <fullName evidence="4">BON domain-containing protein</fullName>
    </submittedName>
</protein>
<dbReference type="PROSITE" id="PS51257">
    <property type="entry name" value="PROKAR_LIPOPROTEIN"/>
    <property type="match status" value="1"/>
</dbReference>
<evidence type="ECO:0000313" key="5">
    <source>
        <dbReference type="Proteomes" id="UP000653056"/>
    </source>
</evidence>
<dbReference type="EMBL" id="BMXS01000002">
    <property type="protein sequence ID" value="GGX81701.1"/>
    <property type="molecule type" value="Genomic_DNA"/>
</dbReference>
<dbReference type="PANTHER" id="PTHR34606">
    <property type="entry name" value="BON DOMAIN-CONTAINING PROTEIN"/>
    <property type="match status" value="1"/>
</dbReference>
<proteinExistence type="predicted"/>
<evidence type="ECO:0000256" key="1">
    <source>
        <dbReference type="ARBA" id="ARBA00022729"/>
    </source>
</evidence>
<dbReference type="InterPro" id="IPR007055">
    <property type="entry name" value="BON_dom"/>
</dbReference>
<evidence type="ECO:0000259" key="3">
    <source>
        <dbReference type="PROSITE" id="PS50914"/>
    </source>
</evidence>
<keyword evidence="1 2" id="KW-0732">Signal</keyword>
<feature type="chain" id="PRO_5046219602" evidence="2">
    <location>
        <begin position="29"/>
        <end position="193"/>
    </location>
</feature>
<feature type="domain" description="BON" evidence="3">
    <location>
        <begin position="126"/>
        <end position="193"/>
    </location>
</feature>
<dbReference type="Proteomes" id="UP000653056">
    <property type="component" value="Unassembled WGS sequence"/>
</dbReference>
<dbReference type="Pfam" id="PF04972">
    <property type="entry name" value="BON"/>
    <property type="match status" value="2"/>
</dbReference>
<dbReference type="Gene3D" id="3.30.1340.30">
    <property type="match status" value="1"/>
</dbReference>
<feature type="domain" description="BON" evidence="3">
    <location>
        <begin position="48"/>
        <end position="117"/>
    </location>
</feature>
<feature type="signal peptide" evidence="2">
    <location>
        <begin position="1"/>
        <end position="28"/>
    </location>
</feature>
<evidence type="ECO:0000313" key="4">
    <source>
        <dbReference type="EMBL" id="GGX81701.1"/>
    </source>
</evidence>
<accession>A0ABQ2YEE7</accession>
<keyword evidence="5" id="KW-1185">Reference proteome</keyword>
<name>A0ABQ2YEE7_9GAMM</name>
<gene>
    <name evidence="4" type="ORF">GCM10007160_06290</name>
</gene>
<reference evidence="5" key="1">
    <citation type="journal article" date="2019" name="Int. J. Syst. Evol. Microbiol.">
        <title>The Global Catalogue of Microorganisms (GCM) 10K type strain sequencing project: providing services to taxonomists for standard genome sequencing and annotation.</title>
        <authorList>
            <consortium name="The Broad Institute Genomics Platform"/>
            <consortium name="The Broad Institute Genome Sequencing Center for Infectious Disease"/>
            <person name="Wu L."/>
            <person name="Ma J."/>
        </authorList>
    </citation>
    <scope>NUCLEOTIDE SEQUENCE [LARGE SCALE GENOMIC DNA]</scope>
    <source>
        <strain evidence="5">KCTC 22228</strain>
    </source>
</reference>
<dbReference type="SMART" id="SM00749">
    <property type="entry name" value="BON"/>
    <property type="match status" value="2"/>
</dbReference>
<organism evidence="4 5">
    <name type="scientific">Litchfieldella qijiaojingensis</name>
    <dbReference type="NCBI Taxonomy" id="980347"/>
    <lineage>
        <taxon>Bacteria</taxon>
        <taxon>Pseudomonadati</taxon>
        <taxon>Pseudomonadota</taxon>
        <taxon>Gammaproteobacteria</taxon>
        <taxon>Oceanospirillales</taxon>
        <taxon>Halomonadaceae</taxon>
        <taxon>Litchfieldella</taxon>
    </lineage>
</organism>
<dbReference type="InterPro" id="IPR014004">
    <property type="entry name" value="Transpt-assoc_nodulatn_dom_bac"/>
</dbReference>
<sequence>MTMKKGLFTSVVLGLALTIGGCASITSATHQGPIDENYGERTFGSQVEDQSIETKISHNLGSQDARFNDAHVNVDSYNGIVLLTGQVPSQELKDKATSIAQAVRNVRQVHNELTVAANAPIAQRTTDTWVTARIRTRLIANENIDAGRIRATTENGSVYLMGLVTHAEGDRVVNAISDIGGIQRIVKVFEYID</sequence>
<evidence type="ECO:0000256" key="2">
    <source>
        <dbReference type="SAM" id="SignalP"/>
    </source>
</evidence>
<dbReference type="PROSITE" id="PS50914">
    <property type="entry name" value="BON"/>
    <property type="match status" value="2"/>
</dbReference>